<evidence type="ECO:0000256" key="1">
    <source>
        <dbReference type="ARBA" id="ARBA00001936"/>
    </source>
</evidence>
<evidence type="ECO:0000259" key="12">
    <source>
        <dbReference type="PROSITE" id="PS51831"/>
    </source>
</evidence>
<dbReference type="InterPro" id="IPR006674">
    <property type="entry name" value="HD_domain"/>
</dbReference>
<evidence type="ECO:0000256" key="6">
    <source>
        <dbReference type="ARBA" id="ARBA00037781"/>
    </source>
</evidence>
<dbReference type="GO" id="GO:0008893">
    <property type="term" value="F:guanosine-3',5'-bis(diphosphate) 3'-diphosphatase activity"/>
    <property type="evidence" value="ECO:0007669"/>
    <property type="project" value="UniProtKB-EC"/>
</dbReference>
<dbReference type="STRING" id="765915.A0A1Y2H463"/>
<comment type="similarity">
    <text evidence="7">Belongs to the MESH1 family.</text>
</comment>
<gene>
    <name evidence="13" type="ORF">BCR44DRAFT_373342</name>
</gene>
<comment type="catalytic activity">
    <reaction evidence="11">
        <text>guanosine 3',5'-bis(diphosphate) + H2O = GDP + diphosphate + H(+)</text>
        <dbReference type="Rhea" id="RHEA:14253"/>
        <dbReference type="ChEBI" id="CHEBI:15377"/>
        <dbReference type="ChEBI" id="CHEBI:15378"/>
        <dbReference type="ChEBI" id="CHEBI:33019"/>
        <dbReference type="ChEBI" id="CHEBI:58189"/>
        <dbReference type="ChEBI" id="CHEBI:77828"/>
        <dbReference type="EC" id="3.1.7.2"/>
    </reaction>
</comment>
<dbReference type="PANTHER" id="PTHR46246">
    <property type="entry name" value="GUANOSINE-3',5'-BIS(DIPHOSPHATE) 3'-PYROPHOSPHOHYDROLASE MESH1"/>
    <property type="match status" value="1"/>
</dbReference>
<dbReference type="CDD" id="cd00077">
    <property type="entry name" value="HDc"/>
    <property type="match status" value="1"/>
</dbReference>
<dbReference type="FunFam" id="1.10.3210.10:FF:000012">
    <property type="entry name" value="HD domain containing 3"/>
    <property type="match status" value="1"/>
</dbReference>
<dbReference type="InterPro" id="IPR003607">
    <property type="entry name" value="HD/PDEase_dom"/>
</dbReference>
<dbReference type="Gene3D" id="1.10.3210.10">
    <property type="entry name" value="Hypothetical protein af1432"/>
    <property type="match status" value="1"/>
</dbReference>
<keyword evidence="4" id="KW-0464">Manganese</keyword>
<keyword evidence="3" id="KW-0378">Hydrolase</keyword>
<dbReference type="SMART" id="SM00471">
    <property type="entry name" value="HDc"/>
    <property type="match status" value="1"/>
</dbReference>
<evidence type="ECO:0000313" key="14">
    <source>
        <dbReference type="Proteomes" id="UP000193411"/>
    </source>
</evidence>
<accession>A0A1Y2H463</accession>
<comment type="cofactor">
    <cofactor evidence="1">
        <name>Mn(2+)</name>
        <dbReference type="ChEBI" id="CHEBI:29035"/>
    </cofactor>
</comment>
<dbReference type="OrthoDB" id="430679at2759"/>
<dbReference type="EMBL" id="MCFL01000207">
    <property type="protein sequence ID" value="ORZ29360.1"/>
    <property type="molecule type" value="Genomic_DNA"/>
</dbReference>
<reference evidence="13 14" key="1">
    <citation type="submission" date="2016-07" db="EMBL/GenBank/DDBJ databases">
        <title>Pervasive Adenine N6-methylation of Active Genes in Fungi.</title>
        <authorList>
            <consortium name="DOE Joint Genome Institute"/>
            <person name="Mondo S.J."/>
            <person name="Dannebaum R.O."/>
            <person name="Kuo R.C."/>
            <person name="Labutti K."/>
            <person name="Haridas S."/>
            <person name="Kuo A."/>
            <person name="Salamov A."/>
            <person name="Ahrendt S.R."/>
            <person name="Lipzen A."/>
            <person name="Sullivan W."/>
            <person name="Andreopoulos W.B."/>
            <person name="Clum A."/>
            <person name="Lindquist E."/>
            <person name="Daum C."/>
            <person name="Ramamoorthy G.K."/>
            <person name="Gryganskyi A."/>
            <person name="Culley D."/>
            <person name="Magnuson J.K."/>
            <person name="James T.Y."/>
            <person name="O'Malley M.A."/>
            <person name="Stajich J.E."/>
            <person name="Spatafora J.W."/>
            <person name="Visel A."/>
            <person name="Grigoriev I.V."/>
        </authorList>
    </citation>
    <scope>NUCLEOTIDE SEQUENCE [LARGE SCALE GENOMIC DNA]</scope>
    <source>
        <strain evidence="13 14">PL171</strain>
    </source>
</reference>
<dbReference type="Pfam" id="PF13328">
    <property type="entry name" value="HD_4"/>
    <property type="match status" value="1"/>
</dbReference>
<evidence type="ECO:0000313" key="13">
    <source>
        <dbReference type="EMBL" id="ORZ29360.1"/>
    </source>
</evidence>
<keyword evidence="14" id="KW-1185">Reference proteome</keyword>
<comment type="function">
    <text evidence="6">ppGpp hydrolyzing enzyme involved in starvation response.</text>
</comment>
<dbReference type="GO" id="GO:0046872">
    <property type="term" value="F:metal ion binding"/>
    <property type="evidence" value="ECO:0007669"/>
    <property type="project" value="UniProtKB-KW"/>
</dbReference>
<evidence type="ECO:0000256" key="4">
    <source>
        <dbReference type="ARBA" id="ARBA00023211"/>
    </source>
</evidence>
<feature type="domain" description="HD" evidence="12">
    <location>
        <begin position="44"/>
        <end position="139"/>
    </location>
</feature>
<dbReference type="InterPro" id="IPR052194">
    <property type="entry name" value="MESH1"/>
</dbReference>
<evidence type="ECO:0000256" key="5">
    <source>
        <dbReference type="ARBA" id="ARBA00024387"/>
    </source>
</evidence>
<name>A0A1Y2H463_9FUNG</name>
<evidence type="ECO:0000256" key="2">
    <source>
        <dbReference type="ARBA" id="ARBA00022723"/>
    </source>
</evidence>
<proteinExistence type="inferred from homology"/>
<dbReference type="Proteomes" id="UP000193411">
    <property type="component" value="Unassembled WGS sequence"/>
</dbReference>
<organism evidence="13 14">
    <name type="scientific">Catenaria anguillulae PL171</name>
    <dbReference type="NCBI Taxonomy" id="765915"/>
    <lineage>
        <taxon>Eukaryota</taxon>
        <taxon>Fungi</taxon>
        <taxon>Fungi incertae sedis</taxon>
        <taxon>Blastocladiomycota</taxon>
        <taxon>Blastocladiomycetes</taxon>
        <taxon>Blastocladiales</taxon>
        <taxon>Catenariaceae</taxon>
        <taxon>Catenaria</taxon>
    </lineage>
</organism>
<evidence type="ECO:0000256" key="8">
    <source>
        <dbReference type="ARBA" id="ARBA00040793"/>
    </source>
</evidence>
<evidence type="ECO:0000256" key="3">
    <source>
        <dbReference type="ARBA" id="ARBA00022801"/>
    </source>
</evidence>
<evidence type="ECO:0000256" key="9">
    <source>
        <dbReference type="ARBA" id="ARBA00041464"/>
    </source>
</evidence>
<protein>
    <recommendedName>
        <fullName evidence="8">Guanosine-3',5'-bis(diphosphate) 3'-pyrophosphohydrolase MESH1</fullName>
        <ecNumber evidence="5">3.1.7.2</ecNumber>
    </recommendedName>
    <alternativeName>
        <fullName evidence="9">Metazoan SpoT homolog 1</fullName>
    </alternativeName>
    <alternativeName>
        <fullName evidence="10">Penta-phosphate guanosine-3'-pyrophosphohydrolase</fullName>
    </alternativeName>
</protein>
<dbReference type="EC" id="3.1.7.2" evidence="5"/>
<dbReference type="PANTHER" id="PTHR46246:SF1">
    <property type="entry name" value="GUANOSINE-3',5'-BIS(DIPHOSPHATE) 3'-PYROPHOSPHOHYDROLASE MESH1"/>
    <property type="match status" value="1"/>
</dbReference>
<sequence length="206" mass="22725">MASSTLDTYPVHSSDAPTTAILKAAHFSAIRHRFQKRKDGGTPYINHPIGVATLLAVEGGITDPDVLSAAILHDTVEDTETSPAEILEHFGPRVASIVAEVTDDKDLPAAERKLKQVELAAKKSPEAQVLKMADKLYNLRDMVRRVPNGWTAERVQEYFRWSKSVTDQCRHVNPRLAALLDDLYQNATFEHGGKTYKCLADGSQTS</sequence>
<evidence type="ECO:0000256" key="7">
    <source>
        <dbReference type="ARBA" id="ARBA00038354"/>
    </source>
</evidence>
<evidence type="ECO:0000256" key="10">
    <source>
        <dbReference type="ARBA" id="ARBA00041770"/>
    </source>
</evidence>
<evidence type="ECO:0000256" key="11">
    <source>
        <dbReference type="ARBA" id="ARBA00047968"/>
    </source>
</evidence>
<dbReference type="AlphaFoldDB" id="A0A1Y2H463"/>
<keyword evidence="2" id="KW-0479">Metal-binding</keyword>
<dbReference type="SUPFAM" id="SSF109604">
    <property type="entry name" value="HD-domain/PDEase-like"/>
    <property type="match status" value="1"/>
</dbReference>
<dbReference type="PROSITE" id="PS51831">
    <property type="entry name" value="HD"/>
    <property type="match status" value="1"/>
</dbReference>
<comment type="caution">
    <text evidence="13">The sequence shown here is derived from an EMBL/GenBank/DDBJ whole genome shotgun (WGS) entry which is preliminary data.</text>
</comment>